<feature type="domain" description="PpiC" evidence="6">
    <location>
        <begin position="141"/>
        <end position="243"/>
    </location>
</feature>
<dbReference type="InterPro" id="IPR023058">
    <property type="entry name" value="PPIase_PpiC_CS"/>
</dbReference>
<accession>A0A1V8M287</accession>
<dbReference type="Proteomes" id="UP000191980">
    <property type="component" value="Unassembled WGS sequence"/>
</dbReference>
<dbReference type="Pfam" id="PF00639">
    <property type="entry name" value="Rotamase"/>
    <property type="match status" value="1"/>
</dbReference>
<dbReference type="PROSITE" id="PS01096">
    <property type="entry name" value="PPIC_PPIASE_1"/>
    <property type="match status" value="1"/>
</dbReference>
<dbReference type="STRING" id="1420851.AU255_15050"/>
<dbReference type="NCBIfam" id="TIGR02933">
    <property type="entry name" value="nifM_nitrog"/>
    <property type="match status" value="1"/>
</dbReference>
<dbReference type="PANTHER" id="PTHR47245:SF2">
    <property type="entry name" value="PEPTIDYL-PROLYL CIS-TRANS ISOMERASE HP_0175-RELATED"/>
    <property type="match status" value="1"/>
</dbReference>
<dbReference type="SUPFAM" id="SSF54534">
    <property type="entry name" value="FKBP-like"/>
    <property type="match status" value="1"/>
</dbReference>
<comment type="caution">
    <text evidence="7">The sequence shown here is derived from an EMBL/GenBank/DDBJ whole genome shotgun (WGS) entry which is preliminary data.</text>
</comment>
<evidence type="ECO:0000313" key="8">
    <source>
        <dbReference type="Proteomes" id="UP000191980"/>
    </source>
</evidence>
<dbReference type="PROSITE" id="PS50198">
    <property type="entry name" value="PPIC_PPIASE_2"/>
    <property type="match status" value="1"/>
</dbReference>
<dbReference type="RefSeq" id="WP_080523787.1">
    <property type="nucleotide sequence ID" value="NZ_LPUF01000003.1"/>
</dbReference>
<sequence length="288" mass="32571">MSHSETYDIEPYALLRIALAAFEKTPQELSSDELAQIAVQARNEQDLECRVLSSPEAAGVIVSDQELENAVKAISDRFEDEESFLNELKKNGLTPDLLASALSRQCKVENILESVASRANKISEVEIGVYYHMHPEKFVIPERRTVRHILITINDDYAENTRENALLRIQDIGEKLRRKPYKFSELAMQHSECPTALQGGELGAYPKGHLYPEIDAVLFHMKTEQLSDVIETEAGFHLILCEKIQYGETMSLKKATPKILQLMEGRSRLACQRSWLASLPKVTKIDSK</sequence>
<dbReference type="InterPro" id="IPR050245">
    <property type="entry name" value="PrsA_foldase"/>
</dbReference>
<organism evidence="7 8">
    <name type="scientific">Methyloprofundus sedimenti</name>
    <dbReference type="NCBI Taxonomy" id="1420851"/>
    <lineage>
        <taxon>Bacteria</taxon>
        <taxon>Pseudomonadati</taxon>
        <taxon>Pseudomonadota</taxon>
        <taxon>Gammaproteobacteria</taxon>
        <taxon>Methylococcales</taxon>
        <taxon>Methylococcaceae</taxon>
        <taxon>Methyloprofundus</taxon>
    </lineage>
</organism>
<dbReference type="Gene3D" id="1.10.4030.10">
    <property type="entry name" value="Porin chaperone SurA, peptide-binding domain"/>
    <property type="match status" value="1"/>
</dbReference>
<dbReference type="InterPro" id="IPR027304">
    <property type="entry name" value="Trigger_fact/SurA_dom_sf"/>
</dbReference>
<dbReference type="Gene3D" id="3.10.50.40">
    <property type="match status" value="1"/>
</dbReference>
<dbReference type="AlphaFoldDB" id="A0A1V8M287"/>
<dbReference type="InterPro" id="IPR014282">
    <property type="entry name" value="Nitrogen_fix_NifM"/>
</dbReference>
<evidence type="ECO:0000256" key="3">
    <source>
        <dbReference type="ARBA" id="ARBA00013194"/>
    </source>
</evidence>
<dbReference type="InterPro" id="IPR046357">
    <property type="entry name" value="PPIase_dom_sf"/>
</dbReference>
<name>A0A1V8M287_9GAMM</name>
<proteinExistence type="inferred from homology"/>
<evidence type="ECO:0000256" key="1">
    <source>
        <dbReference type="ARBA" id="ARBA00000971"/>
    </source>
</evidence>
<evidence type="ECO:0000313" key="7">
    <source>
        <dbReference type="EMBL" id="OQK15543.1"/>
    </source>
</evidence>
<dbReference type="SUPFAM" id="SSF109998">
    <property type="entry name" value="Triger factor/SurA peptide-binding domain-like"/>
    <property type="match status" value="1"/>
</dbReference>
<gene>
    <name evidence="7" type="ORF">AU255_15050</name>
</gene>
<evidence type="ECO:0000256" key="4">
    <source>
        <dbReference type="ARBA" id="ARBA00023110"/>
    </source>
</evidence>
<dbReference type="PANTHER" id="PTHR47245">
    <property type="entry name" value="PEPTIDYLPROLYL ISOMERASE"/>
    <property type="match status" value="1"/>
</dbReference>
<dbReference type="EMBL" id="LPUF01000003">
    <property type="protein sequence ID" value="OQK15543.1"/>
    <property type="molecule type" value="Genomic_DNA"/>
</dbReference>
<dbReference type="GO" id="GO:0003755">
    <property type="term" value="F:peptidyl-prolyl cis-trans isomerase activity"/>
    <property type="evidence" value="ECO:0007669"/>
    <property type="project" value="UniProtKB-KW"/>
</dbReference>
<reference evidence="7 8" key="1">
    <citation type="submission" date="2015-12" db="EMBL/GenBank/DDBJ databases">
        <authorList>
            <person name="Shamseldin A."/>
            <person name="Moawad H."/>
            <person name="Abd El-Rahim W.M."/>
            <person name="Sadowsky M.J."/>
        </authorList>
    </citation>
    <scope>NUCLEOTIDE SEQUENCE [LARGE SCALE GENOMIC DNA]</scope>
    <source>
        <strain evidence="7 8">WF1</strain>
    </source>
</reference>
<evidence type="ECO:0000256" key="5">
    <source>
        <dbReference type="PROSITE-ProRule" id="PRU00278"/>
    </source>
</evidence>
<keyword evidence="8" id="KW-1185">Reference proteome</keyword>
<keyword evidence="4 5" id="KW-0697">Rotamase</keyword>
<keyword evidence="5" id="KW-0413">Isomerase</keyword>
<evidence type="ECO:0000256" key="2">
    <source>
        <dbReference type="ARBA" id="ARBA00007656"/>
    </source>
</evidence>
<protein>
    <recommendedName>
        <fullName evidence="3">peptidylprolyl isomerase</fullName>
        <ecNumber evidence="3">5.2.1.8</ecNumber>
    </recommendedName>
</protein>
<comment type="catalytic activity">
    <reaction evidence="1">
        <text>[protein]-peptidylproline (omega=180) = [protein]-peptidylproline (omega=0)</text>
        <dbReference type="Rhea" id="RHEA:16237"/>
        <dbReference type="Rhea" id="RHEA-COMP:10747"/>
        <dbReference type="Rhea" id="RHEA-COMP:10748"/>
        <dbReference type="ChEBI" id="CHEBI:83833"/>
        <dbReference type="ChEBI" id="CHEBI:83834"/>
        <dbReference type="EC" id="5.2.1.8"/>
    </reaction>
</comment>
<dbReference type="OrthoDB" id="9769613at2"/>
<evidence type="ECO:0000259" key="6">
    <source>
        <dbReference type="PROSITE" id="PS50198"/>
    </source>
</evidence>
<dbReference type="InterPro" id="IPR000297">
    <property type="entry name" value="PPIase_PpiC"/>
</dbReference>
<dbReference type="EC" id="5.2.1.8" evidence="3"/>
<comment type="similarity">
    <text evidence="2">Belongs to the PpiC/parvulin rotamase family.</text>
</comment>